<protein>
    <submittedName>
        <fullName evidence="2">Uncharacterized protein</fullName>
    </submittedName>
</protein>
<feature type="compositionally biased region" description="Basic and acidic residues" evidence="1">
    <location>
        <begin position="1012"/>
        <end position="1027"/>
    </location>
</feature>
<feature type="compositionally biased region" description="Polar residues" evidence="1">
    <location>
        <begin position="975"/>
        <end position="985"/>
    </location>
</feature>
<feature type="compositionally biased region" description="Polar residues" evidence="1">
    <location>
        <begin position="956"/>
        <end position="965"/>
    </location>
</feature>
<feature type="compositionally biased region" description="Basic and acidic residues" evidence="1">
    <location>
        <begin position="381"/>
        <end position="409"/>
    </location>
</feature>
<feature type="compositionally biased region" description="Basic and acidic residues" evidence="1">
    <location>
        <begin position="487"/>
        <end position="508"/>
    </location>
</feature>
<feature type="region of interest" description="Disordered" evidence="1">
    <location>
        <begin position="921"/>
        <end position="940"/>
    </location>
</feature>
<feature type="compositionally biased region" description="Acidic residues" evidence="1">
    <location>
        <begin position="877"/>
        <end position="887"/>
    </location>
</feature>
<dbReference type="Proteomes" id="UP000826195">
    <property type="component" value="Unassembled WGS sequence"/>
</dbReference>
<feature type="region of interest" description="Disordered" evidence="1">
    <location>
        <begin position="766"/>
        <end position="910"/>
    </location>
</feature>
<feature type="compositionally biased region" description="Basic and acidic residues" evidence="1">
    <location>
        <begin position="434"/>
        <end position="464"/>
    </location>
</feature>
<comment type="caution">
    <text evidence="2">The sequence shown here is derived from an EMBL/GenBank/DDBJ whole genome shotgun (WGS) entry which is preliminary data.</text>
</comment>
<proteinExistence type="predicted"/>
<feature type="compositionally biased region" description="Basic and acidic residues" evidence="1">
    <location>
        <begin position="337"/>
        <end position="374"/>
    </location>
</feature>
<feature type="region of interest" description="Disordered" evidence="1">
    <location>
        <begin position="661"/>
        <end position="752"/>
    </location>
</feature>
<feature type="compositionally biased region" description="Basic and acidic residues" evidence="1">
    <location>
        <begin position="307"/>
        <end position="327"/>
    </location>
</feature>
<feature type="compositionally biased region" description="Polar residues" evidence="1">
    <location>
        <begin position="1046"/>
        <end position="1066"/>
    </location>
</feature>
<feature type="region of interest" description="Disordered" evidence="1">
    <location>
        <begin position="118"/>
        <end position="148"/>
    </location>
</feature>
<accession>A0AAV7I7L3</accession>
<feature type="compositionally biased region" description="Acidic residues" evidence="1">
    <location>
        <begin position="119"/>
        <end position="143"/>
    </location>
</feature>
<organism evidence="2 3">
    <name type="scientific">Cotesia glomerata</name>
    <name type="common">Lepidopteran parasitic wasp</name>
    <name type="synonym">Apanteles glomeratus</name>
    <dbReference type="NCBI Taxonomy" id="32391"/>
    <lineage>
        <taxon>Eukaryota</taxon>
        <taxon>Metazoa</taxon>
        <taxon>Ecdysozoa</taxon>
        <taxon>Arthropoda</taxon>
        <taxon>Hexapoda</taxon>
        <taxon>Insecta</taxon>
        <taxon>Pterygota</taxon>
        <taxon>Neoptera</taxon>
        <taxon>Endopterygota</taxon>
        <taxon>Hymenoptera</taxon>
        <taxon>Apocrita</taxon>
        <taxon>Ichneumonoidea</taxon>
        <taxon>Braconidae</taxon>
        <taxon>Microgastrinae</taxon>
        <taxon>Cotesia</taxon>
    </lineage>
</organism>
<feature type="compositionally biased region" description="Basic and acidic residues" evidence="1">
    <location>
        <begin position="743"/>
        <end position="752"/>
    </location>
</feature>
<feature type="compositionally biased region" description="Basic and acidic residues" evidence="1">
    <location>
        <begin position="766"/>
        <end position="785"/>
    </location>
</feature>
<feature type="compositionally biased region" description="Basic and acidic residues" evidence="1">
    <location>
        <begin position="575"/>
        <end position="592"/>
    </location>
</feature>
<reference evidence="2 3" key="1">
    <citation type="journal article" date="2021" name="J. Hered.">
        <title>A chromosome-level genome assembly of the parasitoid wasp, Cotesia glomerata (Hymenoptera: Braconidae).</title>
        <authorList>
            <person name="Pinto B.J."/>
            <person name="Weis J.J."/>
            <person name="Gamble T."/>
            <person name="Ode P.J."/>
            <person name="Paul R."/>
            <person name="Zaspel J.M."/>
        </authorList>
    </citation>
    <scope>NUCLEOTIDE SEQUENCE [LARGE SCALE GENOMIC DNA]</scope>
    <source>
        <strain evidence="2">CgM1</strain>
    </source>
</reference>
<feature type="region of interest" description="Disordered" evidence="1">
    <location>
        <begin position="956"/>
        <end position="1131"/>
    </location>
</feature>
<evidence type="ECO:0000256" key="1">
    <source>
        <dbReference type="SAM" id="MobiDB-lite"/>
    </source>
</evidence>
<dbReference type="EMBL" id="JAHXZJ010001119">
    <property type="protein sequence ID" value="KAH0554536.1"/>
    <property type="molecule type" value="Genomic_DNA"/>
</dbReference>
<feature type="region of interest" description="Disordered" evidence="1">
    <location>
        <begin position="1330"/>
        <end position="1361"/>
    </location>
</feature>
<evidence type="ECO:0000313" key="3">
    <source>
        <dbReference type="Proteomes" id="UP000826195"/>
    </source>
</evidence>
<feature type="compositionally biased region" description="Polar residues" evidence="1">
    <location>
        <begin position="715"/>
        <end position="737"/>
    </location>
</feature>
<name>A0AAV7I7L3_COTGL</name>
<feature type="region of interest" description="Disordered" evidence="1">
    <location>
        <begin position="248"/>
        <end position="643"/>
    </location>
</feature>
<evidence type="ECO:0000313" key="2">
    <source>
        <dbReference type="EMBL" id="KAH0554536.1"/>
    </source>
</evidence>
<keyword evidence="3" id="KW-1185">Reference proteome</keyword>
<feature type="compositionally biased region" description="Basic and acidic residues" evidence="1">
    <location>
        <begin position="922"/>
        <end position="932"/>
    </location>
</feature>
<feature type="compositionally biased region" description="Polar residues" evidence="1">
    <location>
        <begin position="840"/>
        <end position="854"/>
    </location>
</feature>
<sequence length="1385" mass="156325">MVTENKEPEKPINKLIGYRKVPNRIRDRMIDNSLAHNFIVPDDEKLKKKVLVKTKIFNRLLRLNNYSYNRYVQLKKKMIEFLADVENIESLDNIDHIFDKFVFPIDDEEPIKAVRDISDSFDDSDDDDDNNNNDSESADSEKEDGDHNFDQYKAAGAEFKLESVDVDHQSDKYLISGQNLSDDIDIEDDKSLLLAHSQEKVDESLLQGHNQNEDDDIDIEDDKSLFLVHGRDKVDDVNDQCDEFLGAEQDQAIVSSQDDKSLVLENNLDDQVDESSRPGHKVDDQVGESSGPGYSQDIFDESLGSGHGDDQVDESLRSGHKIDDQVDKSLGPGHSQHKIDQSSKSGHKVEVHDDESSLSGHGDDQIDDQVDKSSRPSHKIGVHDDKSSLSGHSHDKVDESSGLGHKIDDQGNESSRPGYKIGVHDDESSLSGDSYDKIDESLGQSHKIDDQADKSSRLGHKVDDQVNDTSEPGYSQDIFDESFGSGHSDDKVDESSRPDHKIEVHDDESSLSDHSQLIIDDQVDESSGANHKVEVHDDESSLSGHSDDQIDDQVNKSSGPGHSKHKIYESSRPGHKTEVHDDESSRPGHKIEVDDDESSLSDHSDDKIDDQVEESSRPGHKVKDHHDKSSLLGHSQDNLDNIDKNDFIEENSIDLDIVKHSPLISEDQDHEKQSLSAKSDGEDGVNDQDRISEINQDLIEESSLDSNGRLEIISKSGSEADFTSLNYNSPIKTQARVNGNDLIEDHPSDKSELQDLDDNFIEEHFSESDGEKLCISRSESEHDANSQDGKNNKVMIKDDDSDSDSPRLFLSRSESEVESNDGRSGKLETEDDVDFVGEQSLIQSKELSLNTVQKTGDEEDEEDDGKSITSQSKQEDYDNDNEGDDDSNKELALSVFNDNDNGNHEDDYDDIIDKSVILSFPDLDKDDNKSEQDVDVQDNFETTDHLIKSELEINNEKIQASYKSPTSDEDDDSQKNFANLQNITWSPLKLNQEIETDDNSISKSSSSIIDENLVKKIPEKNKIHSEPGAKVINDNSRSPVIDHDNSSQSSQGRSKCQLKITSNQVVVSKYTIIKDKPKPQLKSPAASRNSSDDDDEEQVVKKSKLARAVSPERRPKKQASQKKEQDDEYDSEEELIKYMNRKRSMVKTKKKFGGKSLTSPTIEDSLKFVRKKILPFSDYYQSTENEQGNASMVDDYDSSECSESDYVFDKEAEASYIHYNDIDQYAESKNLQDLYLETTFTYEDLSEDDEIFMMEFPKSIIEKGNLEGQQMKLKKKYLEIGDTRYNISKVEDDEINLVLKDNHYDDSYRIENIQPIKSIIIHEPKSPVPDEEIIDDSKEPKISFPKNLKTRNPLELNKQPIKATSKRKIDLENNSLKTKKLKLIN</sequence>
<gene>
    <name evidence="2" type="ORF">KQX54_011196</name>
</gene>
<feature type="compositionally biased region" description="Basic and acidic residues" evidence="1">
    <location>
        <begin position="274"/>
        <end position="284"/>
    </location>
</feature>
<feature type="compositionally biased region" description="Basic and acidic residues" evidence="1">
    <location>
        <begin position="600"/>
        <end position="617"/>
    </location>
</feature>